<evidence type="ECO:0008006" key="3">
    <source>
        <dbReference type="Google" id="ProtNLM"/>
    </source>
</evidence>
<sequence length="308" mass="33703">MLPFKGKSQKVLILLKEHEIITENRKDVSGMANGRFSGILLVSDMDGTLLSTTKTISTENKDAIRYFTENGGTFTLATGRIPRSAGQYIADLAINAPGVFYNGGMIYDLHKQSVVFEQALSPEAEATATAYINAYPTCGAEVYSQGVLHIVRSHPLIEKHLTVEAFISKRVNSFADVPHPWQKVIFVDDSKQIDEMEKNAPEADDVGHYVRSDEMFFELLPPNVSKGRALKKLAAMLDIPMNRVAAVGDNMNDEDMLKTAGAGFAVSNACDAIRQCAPYGCCANDDHAIVEVVKWIETNWAPSVATNA</sequence>
<evidence type="ECO:0000313" key="2">
    <source>
        <dbReference type="Proteomes" id="UP000295632"/>
    </source>
</evidence>
<dbReference type="NCBIfam" id="TIGR01484">
    <property type="entry name" value="HAD-SF-IIB"/>
    <property type="match status" value="1"/>
</dbReference>
<dbReference type="InterPro" id="IPR036412">
    <property type="entry name" value="HAD-like_sf"/>
</dbReference>
<evidence type="ECO:0000313" key="1">
    <source>
        <dbReference type="EMBL" id="TDQ42012.1"/>
    </source>
</evidence>
<dbReference type="Gene3D" id="3.40.50.1000">
    <property type="entry name" value="HAD superfamily/HAD-like"/>
    <property type="match status" value="1"/>
</dbReference>
<gene>
    <name evidence="1" type="ORF">EV213_10240</name>
</gene>
<dbReference type="SFLD" id="SFLDG01140">
    <property type="entry name" value="C2.B:_Phosphomannomutase_and_P"/>
    <property type="match status" value="1"/>
</dbReference>
<organism evidence="1 2">
    <name type="scientific">Aureibacillus halotolerans</name>
    <dbReference type="NCBI Taxonomy" id="1508390"/>
    <lineage>
        <taxon>Bacteria</taxon>
        <taxon>Bacillati</taxon>
        <taxon>Bacillota</taxon>
        <taxon>Bacilli</taxon>
        <taxon>Bacillales</taxon>
        <taxon>Bacillaceae</taxon>
        <taxon>Aureibacillus</taxon>
    </lineage>
</organism>
<dbReference type="GO" id="GO:0016791">
    <property type="term" value="F:phosphatase activity"/>
    <property type="evidence" value="ECO:0007669"/>
    <property type="project" value="TreeGrafter"/>
</dbReference>
<proteinExistence type="predicted"/>
<dbReference type="PANTHER" id="PTHR10000">
    <property type="entry name" value="PHOSPHOSERINE PHOSPHATASE"/>
    <property type="match status" value="1"/>
</dbReference>
<dbReference type="Pfam" id="PF08282">
    <property type="entry name" value="Hydrolase_3"/>
    <property type="match status" value="1"/>
</dbReference>
<dbReference type="NCBIfam" id="TIGR00099">
    <property type="entry name" value="Cof-subfamily"/>
    <property type="match status" value="1"/>
</dbReference>
<reference evidence="1 2" key="1">
    <citation type="submission" date="2019-03" db="EMBL/GenBank/DDBJ databases">
        <title>Genomic Encyclopedia of Type Strains, Phase IV (KMG-IV): sequencing the most valuable type-strain genomes for metagenomic binning, comparative biology and taxonomic classification.</title>
        <authorList>
            <person name="Goeker M."/>
        </authorList>
    </citation>
    <scope>NUCLEOTIDE SEQUENCE [LARGE SCALE GENOMIC DNA]</scope>
    <source>
        <strain evidence="1 2">DSM 28697</strain>
    </source>
</reference>
<dbReference type="GO" id="GO:0000287">
    <property type="term" value="F:magnesium ion binding"/>
    <property type="evidence" value="ECO:0007669"/>
    <property type="project" value="TreeGrafter"/>
</dbReference>
<comment type="caution">
    <text evidence="1">The sequence shown here is derived from an EMBL/GenBank/DDBJ whole genome shotgun (WGS) entry which is preliminary data.</text>
</comment>
<dbReference type="InterPro" id="IPR023214">
    <property type="entry name" value="HAD_sf"/>
</dbReference>
<dbReference type="AlphaFoldDB" id="A0A4R6U8F4"/>
<dbReference type="SFLD" id="SFLDS00003">
    <property type="entry name" value="Haloacid_Dehalogenase"/>
    <property type="match status" value="1"/>
</dbReference>
<dbReference type="InterPro" id="IPR006379">
    <property type="entry name" value="HAD-SF_hydro_IIB"/>
</dbReference>
<accession>A0A4R6U8F4</accession>
<dbReference type="PROSITE" id="PS01228">
    <property type="entry name" value="COF_1"/>
    <property type="match status" value="1"/>
</dbReference>
<dbReference type="Proteomes" id="UP000295632">
    <property type="component" value="Unassembled WGS sequence"/>
</dbReference>
<dbReference type="Gene3D" id="3.30.1240.10">
    <property type="match status" value="1"/>
</dbReference>
<name>A0A4R6U8F4_9BACI</name>
<dbReference type="EMBL" id="SNYJ01000002">
    <property type="protein sequence ID" value="TDQ42012.1"/>
    <property type="molecule type" value="Genomic_DNA"/>
</dbReference>
<dbReference type="PANTHER" id="PTHR10000:SF8">
    <property type="entry name" value="HAD SUPERFAMILY HYDROLASE-LIKE, TYPE 3"/>
    <property type="match status" value="1"/>
</dbReference>
<dbReference type="SUPFAM" id="SSF56784">
    <property type="entry name" value="HAD-like"/>
    <property type="match status" value="1"/>
</dbReference>
<protein>
    <recommendedName>
        <fullName evidence="3">Cof subfamily protein (Haloacid dehalogenase superfamily)/HAD superfamily hydrolase (TIGR01484 family)</fullName>
    </recommendedName>
</protein>
<dbReference type="CDD" id="cd07516">
    <property type="entry name" value="HAD_Pase"/>
    <property type="match status" value="1"/>
</dbReference>
<dbReference type="OrthoDB" id="9790031at2"/>
<dbReference type="InterPro" id="IPR000150">
    <property type="entry name" value="Cof"/>
</dbReference>
<keyword evidence="2" id="KW-1185">Reference proteome</keyword>
<dbReference type="GO" id="GO:0005829">
    <property type="term" value="C:cytosol"/>
    <property type="evidence" value="ECO:0007669"/>
    <property type="project" value="TreeGrafter"/>
</dbReference>